<comment type="caution">
    <text evidence="2">The sequence shown here is derived from an EMBL/GenBank/DDBJ whole genome shotgun (WGS) entry which is preliminary data.</text>
</comment>
<evidence type="ECO:0000256" key="1">
    <source>
        <dbReference type="SAM" id="MobiDB-lite"/>
    </source>
</evidence>
<dbReference type="EMBL" id="LSYS01009753">
    <property type="protein sequence ID" value="OPJ58959.1"/>
    <property type="molecule type" value="Genomic_DNA"/>
</dbReference>
<evidence type="ECO:0000313" key="3">
    <source>
        <dbReference type="Proteomes" id="UP000190648"/>
    </source>
</evidence>
<dbReference type="AlphaFoldDB" id="A0A1V4IGC2"/>
<organism evidence="2 3">
    <name type="scientific">Patagioenas fasciata monilis</name>
    <dbReference type="NCBI Taxonomy" id="372326"/>
    <lineage>
        <taxon>Eukaryota</taxon>
        <taxon>Metazoa</taxon>
        <taxon>Chordata</taxon>
        <taxon>Craniata</taxon>
        <taxon>Vertebrata</taxon>
        <taxon>Euteleostomi</taxon>
        <taxon>Archelosauria</taxon>
        <taxon>Archosauria</taxon>
        <taxon>Dinosauria</taxon>
        <taxon>Saurischia</taxon>
        <taxon>Theropoda</taxon>
        <taxon>Coelurosauria</taxon>
        <taxon>Aves</taxon>
        <taxon>Neognathae</taxon>
        <taxon>Neoaves</taxon>
        <taxon>Columbimorphae</taxon>
        <taxon>Columbiformes</taxon>
        <taxon>Columbidae</taxon>
        <taxon>Patagioenas</taxon>
    </lineage>
</organism>
<protein>
    <submittedName>
        <fullName evidence="2">Uncharacterized protein</fullName>
    </submittedName>
</protein>
<evidence type="ECO:0000313" key="2">
    <source>
        <dbReference type="EMBL" id="OPJ58959.1"/>
    </source>
</evidence>
<sequence>MQSWLYKTDMRERGKEIHCTQIFGSDDENNTAPSSNKYPAMQLHMGPHGKPAATGSLLGIFYINPTENSYGEAKTKRMVKPKPRGW</sequence>
<accession>A0A1V4IGC2</accession>
<reference evidence="2 3" key="1">
    <citation type="submission" date="2016-02" db="EMBL/GenBank/DDBJ databases">
        <title>Band-tailed pigeon sequencing and assembly.</title>
        <authorList>
            <person name="Soares A.E."/>
            <person name="Novak B.J."/>
            <person name="Rice E.S."/>
            <person name="O'Connell B."/>
            <person name="Chang D."/>
            <person name="Weber S."/>
            <person name="Shapiro B."/>
        </authorList>
    </citation>
    <scope>NUCLEOTIDE SEQUENCE [LARGE SCALE GENOMIC DNA]</scope>
    <source>
        <strain evidence="2">BTP2013</strain>
        <tissue evidence="2">Blood</tissue>
    </source>
</reference>
<gene>
    <name evidence="2" type="ORF">AV530_000684</name>
</gene>
<keyword evidence="3" id="KW-1185">Reference proteome</keyword>
<feature type="region of interest" description="Disordered" evidence="1">
    <location>
        <begin position="23"/>
        <end position="49"/>
    </location>
</feature>
<proteinExistence type="predicted"/>
<dbReference type="Proteomes" id="UP000190648">
    <property type="component" value="Unassembled WGS sequence"/>
</dbReference>
<name>A0A1V4IGC2_PATFA</name>